<organism evidence="5 6">
    <name type="scientific">Aureliella helgolandensis</name>
    <dbReference type="NCBI Taxonomy" id="2527968"/>
    <lineage>
        <taxon>Bacteria</taxon>
        <taxon>Pseudomonadati</taxon>
        <taxon>Planctomycetota</taxon>
        <taxon>Planctomycetia</taxon>
        <taxon>Pirellulales</taxon>
        <taxon>Pirellulaceae</taxon>
        <taxon>Aureliella</taxon>
    </lineage>
</organism>
<evidence type="ECO:0000256" key="2">
    <source>
        <dbReference type="ARBA" id="ARBA00022679"/>
    </source>
</evidence>
<keyword evidence="6" id="KW-1185">Reference proteome</keyword>
<dbReference type="GO" id="GO:0032259">
    <property type="term" value="P:methylation"/>
    <property type="evidence" value="ECO:0007669"/>
    <property type="project" value="UniProtKB-KW"/>
</dbReference>
<dbReference type="Gene3D" id="3.40.50.150">
    <property type="entry name" value="Vaccinia Virus protein VP39"/>
    <property type="match status" value="1"/>
</dbReference>
<dbReference type="CDD" id="cd02440">
    <property type="entry name" value="AdoMet_MTases"/>
    <property type="match status" value="1"/>
</dbReference>
<dbReference type="AlphaFoldDB" id="A0A518GC63"/>
<dbReference type="RefSeq" id="WP_145082140.1">
    <property type="nucleotide sequence ID" value="NZ_CP036298.1"/>
</dbReference>
<evidence type="ECO:0000256" key="1">
    <source>
        <dbReference type="ARBA" id="ARBA00022603"/>
    </source>
</evidence>
<accession>A0A518GC63</accession>
<dbReference type="Pfam" id="PF10672">
    <property type="entry name" value="Methyltrans_SAM"/>
    <property type="match status" value="1"/>
</dbReference>
<reference evidence="5 6" key="1">
    <citation type="submission" date="2019-02" db="EMBL/GenBank/DDBJ databases">
        <title>Deep-cultivation of Planctomycetes and their phenomic and genomic characterization uncovers novel biology.</title>
        <authorList>
            <person name="Wiegand S."/>
            <person name="Jogler M."/>
            <person name="Boedeker C."/>
            <person name="Pinto D."/>
            <person name="Vollmers J."/>
            <person name="Rivas-Marin E."/>
            <person name="Kohn T."/>
            <person name="Peeters S.H."/>
            <person name="Heuer A."/>
            <person name="Rast P."/>
            <person name="Oberbeckmann S."/>
            <person name="Bunk B."/>
            <person name="Jeske O."/>
            <person name="Meyerdierks A."/>
            <person name="Storesund J.E."/>
            <person name="Kallscheuer N."/>
            <person name="Luecker S."/>
            <person name="Lage O.M."/>
            <person name="Pohl T."/>
            <person name="Merkel B.J."/>
            <person name="Hornburger P."/>
            <person name="Mueller R.-W."/>
            <person name="Bruemmer F."/>
            <person name="Labrenz M."/>
            <person name="Spormann A.M."/>
            <person name="Op den Camp H."/>
            <person name="Overmann J."/>
            <person name="Amann R."/>
            <person name="Jetten M.S.M."/>
            <person name="Mascher T."/>
            <person name="Medema M.H."/>
            <person name="Devos D.P."/>
            <person name="Kaster A.-K."/>
            <person name="Ovreas L."/>
            <person name="Rohde M."/>
            <person name="Galperin M.Y."/>
            <person name="Jogler C."/>
        </authorList>
    </citation>
    <scope>NUCLEOTIDE SEQUENCE [LARGE SCALE GENOMIC DNA]</scope>
    <source>
        <strain evidence="5 6">Q31a</strain>
    </source>
</reference>
<name>A0A518GC63_9BACT</name>
<dbReference type="Proteomes" id="UP000318017">
    <property type="component" value="Chromosome"/>
</dbReference>
<dbReference type="PANTHER" id="PTHR43042">
    <property type="entry name" value="SAM-DEPENDENT METHYLTRANSFERASE"/>
    <property type="match status" value="1"/>
</dbReference>
<gene>
    <name evidence="5" type="primary">rlmI_1</name>
    <name evidence="5" type="ORF">Q31a_45530</name>
</gene>
<protein>
    <submittedName>
        <fullName evidence="5">Ribosomal RNA large subunit methyltransferase I</fullName>
        <ecNumber evidence="5">2.1.1.191</ecNumber>
    </submittedName>
</protein>
<sequence>MSVFKSEGQWPRESYQLLDFGSGRKLERLGGQLLDRPCPAAEGFQRNGQVDWSKADLRLDRRGKPIGPGPRELPVWEARYQDIEFGLKLTPFGHVGLFPEQHVNWQWLTQQAPLPYSRPLRALNLFGYTGGTTLALAAHGIEVVHVDASSPAVAWARRNAEASQLQERPIRWIVEDARKFVRRELKRGNRYDIVVMDPPSFGHGPSGVRWDMQSHLPALLADCLQLLATETARLLVTGHSEKPDEWDIQSWIDEDLQAMASGLALDLSVGRLGLTDLAGRVLDAGYFVRGIAP</sequence>
<dbReference type="KEGG" id="ahel:Q31a_45530"/>
<evidence type="ECO:0000259" key="4">
    <source>
        <dbReference type="Pfam" id="PF10672"/>
    </source>
</evidence>
<dbReference type="Gene3D" id="2.60.40.1180">
    <property type="entry name" value="Golgi alpha-mannosidase II"/>
    <property type="match status" value="1"/>
</dbReference>
<keyword evidence="3" id="KW-0949">S-adenosyl-L-methionine</keyword>
<keyword evidence="1 5" id="KW-0489">Methyltransferase</keyword>
<dbReference type="OrthoDB" id="9805492at2"/>
<keyword evidence="2 5" id="KW-0808">Transferase</keyword>
<evidence type="ECO:0000313" key="6">
    <source>
        <dbReference type="Proteomes" id="UP000318017"/>
    </source>
</evidence>
<evidence type="ECO:0000313" key="5">
    <source>
        <dbReference type="EMBL" id="QDV26181.1"/>
    </source>
</evidence>
<evidence type="ECO:0000256" key="3">
    <source>
        <dbReference type="ARBA" id="ARBA00022691"/>
    </source>
</evidence>
<dbReference type="SUPFAM" id="SSF53335">
    <property type="entry name" value="S-adenosyl-L-methionine-dependent methyltransferases"/>
    <property type="match status" value="1"/>
</dbReference>
<dbReference type="InterPro" id="IPR019614">
    <property type="entry name" value="SAM-dep_methyl-trfase"/>
</dbReference>
<proteinExistence type="predicted"/>
<dbReference type="InterPro" id="IPR013780">
    <property type="entry name" value="Glyco_hydro_b"/>
</dbReference>
<dbReference type="EC" id="2.1.1.191" evidence="5"/>
<dbReference type="EMBL" id="CP036298">
    <property type="protein sequence ID" value="QDV26181.1"/>
    <property type="molecule type" value="Genomic_DNA"/>
</dbReference>
<dbReference type="InterPro" id="IPR029063">
    <property type="entry name" value="SAM-dependent_MTases_sf"/>
</dbReference>
<dbReference type="GO" id="GO:0008168">
    <property type="term" value="F:methyltransferase activity"/>
    <property type="evidence" value="ECO:0007669"/>
    <property type="project" value="UniProtKB-KW"/>
</dbReference>
<dbReference type="PANTHER" id="PTHR43042:SF2">
    <property type="entry name" value="SAM-DEPENDENT METHYLTRANSFERASE"/>
    <property type="match status" value="1"/>
</dbReference>
<feature type="domain" description="S-adenosylmethionine-dependent methyltransferase" evidence="4">
    <location>
        <begin position="73"/>
        <end position="222"/>
    </location>
</feature>